<gene>
    <name evidence="1" type="ORF">CEXT_179651</name>
</gene>
<comment type="caution">
    <text evidence="1">The sequence shown here is derived from an EMBL/GenBank/DDBJ whole genome shotgun (WGS) entry which is preliminary data.</text>
</comment>
<organism evidence="1 2">
    <name type="scientific">Caerostris extrusa</name>
    <name type="common">Bark spider</name>
    <name type="synonym">Caerostris bankana</name>
    <dbReference type="NCBI Taxonomy" id="172846"/>
    <lineage>
        <taxon>Eukaryota</taxon>
        <taxon>Metazoa</taxon>
        <taxon>Ecdysozoa</taxon>
        <taxon>Arthropoda</taxon>
        <taxon>Chelicerata</taxon>
        <taxon>Arachnida</taxon>
        <taxon>Araneae</taxon>
        <taxon>Araneomorphae</taxon>
        <taxon>Entelegynae</taxon>
        <taxon>Araneoidea</taxon>
        <taxon>Araneidae</taxon>
        <taxon>Caerostris</taxon>
    </lineage>
</organism>
<reference evidence="1 2" key="1">
    <citation type="submission" date="2021-06" db="EMBL/GenBank/DDBJ databases">
        <title>Caerostris extrusa draft genome.</title>
        <authorList>
            <person name="Kono N."/>
            <person name="Arakawa K."/>
        </authorList>
    </citation>
    <scope>NUCLEOTIDE SEQUENCE [LARGE SCALE GENOMIC DNA]</scope>
</reference>
<proteinExistence type="predicted"/>
<keyword evidence="2" id="KW-1185">Reference proteome</keyword>
<dbReference type="EMBL" id="BPLR01006396">
    <property type="protein sequence ID" value="GIY09534.1"/>
    <property type="molecule type" value="Genomic_DNA"/>
</dbReference>
<dbReference type="Proteomes" id="UP001054945">
    <property type="component" value="Unassembled WGS sequence"/>
</dbReference>
<evidence type="ECO:0000313" key="1">
    <source>
        <dbReference type="EMBL" id="GIY09534.1"/>
    </source>
</evidence>
<feature type="non-terminal residue" evidence="1">
    <location>
        <position position="1"/>
    </location>
</feature>
<name>A0AAV4QMQ0_CAEEX</name>
<evidence type="ECO:0000313" key="2">
    <source>
        <dbReference type="Proteomes" id="UP001054945"/>
    </source>
</evidence>
<protein>
    <submittedName>
        <fullName evidence="1">Uncharacterized protein</fullName>
    </submittedName>
</protein>
<sequence>GRVVLSIGEYKQAVQSMSIEKQFGLLGCSAKDGQHRCRQWR</sequence>
<accession>A0AAV4QMQ0</accession>
<dbReference type="AlphaFoldDB" id="A0AAV4QMQ0"/>